<evidence type="ECO:0000313" key="3">
    <source>
        <dbReference type="EMBL" id="USW56800.1"/>
    </source>
</evidence>
<accession>A0A9Q9B246</accession>
<dbReference type="EMBL" id="CP099426">
    <property type="protein sequence ID" value="USW56800.1"/>
    <property type="molecule type" value="Genomic_DNA"/>
</dbReference>
<keyword evidence="2" id="KW-0812">Transmembrane</keyword>
<feature type="transmembrane region" description="Helical" evidence="2">
    <location>
        <begin position="45"/>
        <end position="62"/>
    </location>
</feature>
<feature type="region of interest" description="Disordered" evidence="1">
    <location>
        <begin position="1"/>
        <end position="34"/>
    </location>
</feature>
<keyword evidence="4" id="KW-1185">Reference proteome</keyword>
<evidence type="ECO:0000313" key="4">
    <source>
        <dbReference type="Proteomes" id="UP001056384"/>
    </source>
</evidence>
<feature type="compositionally biased region" description="Basic and acidic residues" evidence="1">
    <location>
        <begin position="9"/>
        <end position="21"/>
    </location>
</feature>
<keyword evidence="2" id="KW-0472">Membrane</keyword>
<reference evidence="3" key="1">
    <citation type="submission" date="2022-06" db="EMBL/GenBank/DDBJ databases">
        <title>Complete genome sequences of two strains of the flax pathogen Septoria linicola.</title>
        <authorList>
            <person name="Lapalu N."/>
            <person name="Simon A."/>
            <person name="Demenou B."/>
            <person name="Paumier D."/>
            <person name="Guillot M.-P."/>
            <person name="Gout L."/>
            <person name="Valade R."/>
        </authorList>
    </citation>
    <scope>NUCLEOTIDE SEQUENCE</scope>
    <source>
        <strain evidence="3">SE15195</strain>
    </source>
</reference>
<gene>
    <name evidence="3" type="ORF">Slin15195_G101190</name>
</gene>
<evidence type="ECO:0000256" key="2">
    <source>
        <dbReference type="SAM" id="Phobius"/>
    </source>
</evidence>
<dbReference type="Proteomes" id="UP001056384">
    <property type="component" value="Chromosome 9"/>
</dbReference>
<name>A0A9Q9B246_9PEZI</name>
<proteinExistence type="predicted"/>
<keyword evidence="2" id="KW-1133">Transmembrane helix</keyword>
<sequence length="195" mass="22025">MSRTQFFHDQAELEAAEKPSQHNENPTQEGPLGIPEEAQRAKIRLGRCIVVVFVAILIFNHLPMRVRLSLAVQGMEIGRGAAKILLHTGLTLPLPSTRRTLTIVRQRLPNESASSLAMEGEDAWPYQRDRIYSKLGRRRRAQRPCFPESELLFYISIRFVGTIIVVMLDVTRIDPIGIGTGKSLRRTIDGIMTRP</sequence>
<organism evidence="3 4">
    <name type="scientific">Septoria linicola</name>
    <dbReference type="NCBI Taxonomy" id="215465"/>
    <lineage>
        <taxon>Eukaryota</taxon>
        <taxon>Fungi</taxon>
        <taxon>Dikarya</taxon>
        <taxon>Ascomycota</taxon>
        <taxon>Pezizomycotina</taxon>
        <taxon>Dothideomycetes</taxon>
        <taxon>Dothideomycetidae</taxon>
        <taxon>Mycosphaerellales</taxon>
        <taxon>Mycosphaerellaceae</taxon>
        <taxon>Septoria</taxon>
    </lineage>
</organism>
<dbReference type="AlphaFoldDB" id="A0A9Q9B246"/>
<protein>
    <submittedName>
        <fullName evidence="3">Uncharacterized protein</fullName>
    </submittedName>
</protein>
<evidence type="ECO:0000256" key="1">
    <source>
        <dbReference type="SAM" id="MobiDB-lite"/>
    </source>
</evidence>